<dbReference type="STRING" id="290054.SAMN02745114_01651"/>
<keyword evidence="1" id="KW-0472">Membrane</keyword>
<keyword evidence="1" id="KW-0812">Transmembrane</keyword>
<keyword evidence="2" id="KW-0378">Hydrolase</keyword>
<evidence type="ECO:0000313" key="2">
    <source>
        <dbReference type="EMBL" id="SJZ80460.1"/>
    </source>
</evidence>
<proteinExistence type="predicted"/>
<dbReference type="InterPro" id="IPR023214">
    <property type="entry name" value="HAD_sf"/>
</dbReference>
<sequence>MWKFLKFNICVVVTSVLDIVSYMFMLYVVFKSQCNTPLPESALLSLLGIRYKGYLYSYLISTSIGYIAAYLINRKVTFKSNINPLYSSVLYAALAIFNILVSSYLGGVFGTYIASHGISSPIIEMVSKFIIINIPTIWTYPLERYIIQINKKERQVQKMPMIIASDLDGTLLKSNTDISEENLRAIERLAQKGAKIILLTGRTLYEVPKELRTCKGVEYIVFSNGAGIYHREKGIIEYRTISNEKAFKIYKVLNEYKTFIELYTNGAPYVETADFSQELFEYYKIDSQFIPEMYKSRRTCDSIKDLIFDLDFKTEMFDVFFRNQDERSECYERLKREFDEIEITTSMTNNLEIMLKGINKGSALRELCQIAGFDIKDVTVVGDSKNDLTVFNTEVKKYAVANACEEIKALADKIICSNDENIMCYIEREAV</sequence>
<dbReference type="SFLD" id="SFLDS00003">
    <property type="entry name" value="Haloacid_Dehalogenase"/>
    <property type="match status" value="1"/>
</dbReference>
<name>A0A1T4NMG6_9FIRM</name>
<dbReference type="SFLD" id="SFLDG01140">
    <property type="entry name" value="C2.B:_Phosphomannomutase_and_P"/>
    <property type="match status" value="1"/>
</dbReference>
<reference evidence="2 3" key="1">
    <citation type="submission" date="2017-02" db="EMBL/GenBank/DDBJ databases">
        <authorList>
            <person name="Peterson S.W."/>
        </authorList>
    </citation>
    <scope>NUCLEOTIDE SEQUENCE [LARGE SCALE GENOMIC DNA]</scope>
    <source>
        <strain evidence="2 3">ATCC 51222</strain>
    </source>
</reference>
<feature type="transmembrane region" description="Helical" evidence="1">
    <location>
        <begin position="7"/>
        <end position="30"/>
    </location>
</feature>
<accession>A0A1T4NMG6</accession>
<dbReference type="Gene3D" id="3.30.1240.10">
    <property type="match status" value="1"/>
</dbReference>
<keyword evidence="1" id="KW-1133">Transmembrane helix</keyword>
<dbReference type="Proteomes" id="UP000190657">
    <property type="component" value="Unassembled WGS sequence"/>
</dbReference>
<organism evidence="2 3">
    <name type="scientific">Eubacterium coprostanoligenes</name>
    <dbReference type="NCBI Taxonomy" id="290054"/>
    <lineage>
        <taxon>Bacteria</taxon>
        <taxon>Bacillati</taxon>
        <taxon>Bacillota</taxon>
        <taxon>Clostridia</taxon>
        <taxon>Eubacteriales</taxon>
        <taxon>Eubacteriaceae</taxon>
        <taxon>Eubacterium</taxon>
    </lineage>
</organism>
<dbReference type="SUPFAM" id="SSF56784">
    <property type="entry name" value="HAD-like"/>
    <property type="match status" value="1"/>
</dbReference>
<protein>
    <submittedName>
        <fullName evidence="2">Cof subfamily of IIB subfamily of haloacid dehalogenase superfamily/HAD-superfamily hydrolase, subfamily IIB</fullName>
    </submittedName>
</protein>
<dbReference type="NCBIfam" id="TIGR00099">
    <property type="entry name" value="Cof-subfamily"/>
    <property type="match status" value="1"/>
</dbReference>
<dbReference type="AlphaFoldDB" id="A0A1T4NMG6"/>
<dbReference type="Gene3D" id="3.40.50.1000">
    <property type="entry name" value="HAD superfamily/HAD-like"/>
    <property type="match status" value="1"/>
</dbReference>
<dbReference type="InterPro" id="IPR036412">
    <property type="entry name" value="HAD-like_sf"/>
</dbReference>
<dbReference type="EMBL" id="FUWW01000025">
    <property type="protein sequence ID" value="SJZ80460.1"/>
    <property type="molecule type" value="Genomic_DNA"/>
</dbReference>
<keyword evidence="3" id="KW-1185">Reference proteome</keyword>
<dbReference type="InterPro" id="IPR000150">
    <property type="entry name" value="Cof"/>
</dbReference>
<dbReference type="GO" id="GO:0000287">
    <property type="term" value="F:magnesium ion binding"/>
    <property type="evidence" value="ECO:0007669"/>
    <property type="project" value="TreeGrafter"/>
</dbReference>
<evidence type="ECO:0000256" key="1">
    <source>
        <dbReference type="SAM" id="Phobius"/>
    </source>
</evidence>
<dbReference type="InterPro" id="IPR006379">
    <property type="entry name" value="HAD-SF_hydro_IIB"/>
</dbReference>
<dbReference type="Pfam" id="PF08282">
    <property type="entry name" value="Hydrolase_3"/>
    <property type="match status" value="1"/>
</dbReference>
<dbReference type="GO" id="GO:0016791">
    <property type="term" value="F:phosphatase activity"/>
    <property type="evidence" value="ECO:0007669"/>
    <property type="project" value="TreeGrafter"/>
</dbReference>
<feature type="transmembrane region" description="Helical" evidence="1">
    <location>
        <begin position="85"/>
        <end position="105"/>
    </location>
</feature>
<dbReference type="PANTHER" id="PTHR10000">
    <property type="entry name" value="PHOSPHOSERINE PHOSPHATASE"/>
    <property type="match status" value="1"/>
</dbReference>
<evidence type="ECO:0000313" key="3">
    <source>
        <dbReference type="Proteomes" id="UP000190657"/>
    </source>
</evidence>
<dbReference type="GO" id="GO:0005829">
    <property type="term" value="C:cytosol"/>
    <property type="evidence" value="ECO:0007669"/>
    <property type="project" value="TreeGrafter"/>
</dbReference>
<gene>
    <name evidence="2" type="ORF">SAMN02745114_01651</name>
</gene>
<feature type="transmembrane region" description="Helical" evidence="1">
    <location>
        <begin position="53"/>
        <end position="73"/>
    </location>
</feature>
<dbReference type="NCBIfam" id="TIGR01484">
    <property type="entry name" value="HAD-SF-IIB"/>
    <property type="match status" value="1"/>
</dbReference>
<dbReference type="PANTHER" id="PTHR10000:SF8">
    <property type="entry name" value="HAD SUPERFAMILY HYDROLASE-LIKE, TYPE 3"/>
    <property type="match status" value="1"/>
</dbReference>